<evidence type="ECO:0000256" key="6">
    <source>
        <dbReference type="SAM" id="Phobius"/>
    </source>
</evidence>
<evidence type="ECO:0000256" key="3">
    <source>
        <dbReference type="ARBA" id="ARBA00022692"/>
    </source>
</evidence>
<protein>
    <submittedName>
        <fullName evidence="7">Membrane protein</fullName>
    </submittedName>
</protein>
<evidence type="ECO:0000313" key="7">
    <source>
        <dbReference type="EMBL" id="TCN22282.1"/>
    </source>
</evidence>
<feature type="transmembrane region" description="Helical" evidence="6">
    <location>
        <begin position="125"/>
        <end position="148"/>
    </location>
</feature>
<keyword evidence="8" id="KW-1185">Reference proteome</keyword>
<dbReference type="GO" id="GO:0005886">
    <property type="term" value="C:plasma membrane"/>
    <property type="evidence" value="ECO:0007669"/>
    <property type="project" value="UniProtKB-SubCell"/>
</dbReference>
<dbReference type="NCBIfam" id="TIGR00765">
    <property type="entry name" value="yihY_not_rbn"/>
    <property type="match status" value="1"/>
</dbReference>
<dbReference type="Pfam" id="PF03631">
    <property type="entry name" value="Virul_fac_BrkB"/>
    <property type="match status" value="1"/>
</dbReference>
<dbReference type="RefSeq" id="WP_132010046.1">
    <property type="nucleotide sequence ID" value="NZ_JABUHM010000013.1"/>
</dbReference>
<dbReference type="InterPro" id="IPR017039">
    <property type="entry name" value="Virul_fac_BrkB"/>
</dbReference>
<accession>A0A4R2B889</accession>
<feature type="transmembrane region" description="Helical" evidence="6">
    <location>
        <begin position="84"/>
        <end position="105"/>
    </location>
</feature>
<feature type="transmembrane region" description="Helical" evidence="6">
    <location>
        <begin position="203"/>
        <end position="225"/>
    </location>
</feature>
<sequence length="271" mass="30442">MIDLTFFRGIWNRINEDDVPALAAQLAYFFLLSLFPLLIFLVSLLPYLPITKEDLITLLHDYAPGETAHFLSNSIEDVLRKDGALLSFGILATLWSASNGINAVVRAFNKAYRVSETRPFLLARLMSIILTIAMIFVFIVALLLPVFGRELGEFLFAQFGLKSEFLSFWNALRWFLSFFVLFTVFTGLYWIAPNKKLKCISALPGAVFSTLGWVVVSLGFSYYVSNFGQYAVIYGPIGGVIVLLIWLYLAGFITILGGEINAYFSSKKENC</sequence>
<dbReference type="EMBL" id="SLVV01000011">
    <property type="protein sequence ID" value="TCN22282.1"/>
    <property type="molecule type" value="Genomic_DNA"/>
</dbReference>
<proteinExistence type="predicted"/>
<dbReference type="Proteomes" id="UP000295689">
    <property type="component" value="Unassembled WGS sequence"/>
</dbReference>
<comment type="caution">
    <text evidence="7">The sequence shown here is derived from an EMBL/GenBank/DDBJ whole genome shotgun (WGS) entry which is preliminary data.</text>
</comment>
<evidence type="ECO:0000256" key="4">
    <source>
        <dbReference type="ARBA" id="ARBA00022989"/>
    </source>
</evidence>
<dbReference type="PANTHER" id="PTHR30213:SF0">
    <property type="entry name" value="UPF0761 MEMBRANE PROTEIN YIHY"/>
    <property type="match status" value="1"/>
</dbReference>
<name>A0A4R2B889_9BACI</name>
<feature type="transmembrane region" description="Helical" evidence="6">
    <location>
        <begin position="231"/>
        <end position="258"/>
    </location>
</feature>
<reference evidence="7 8" key="1">
    <citation type="journal article" date="2015" name="Stand. Genomic Sci.">
        <title>Genomic Encyclopedia of Bacterial and Archaeal Type Strains, Phase III: the genomes of soil and plant-associated and newly described type strains.</title>
        <authorList>
            <person name="Whitman W.B."/>
            <person name="Woyke T."/>
            <person name="Klenk H.P."/>
            <person name="Zhou Y."/>
            <person name="Lilburn T.G."/>
            <person name="Beck B.J."/>
            <person name="De Vos P."/>
            <person name="Vandamme P."/>
            <person name="Eisen J.A."/>
            <person name="Garrity G."/>
            <person name="Hugenholtz P."/>
            <person name="Kyrpides N.C."/>
        </authorList>
    </citation>
    <scope>NUCLEOTIDE SEQUENCE [LARGE SCALE GENOMIC DNA]</scope>
    <source>
        <strain evidence="7 8">CV53</strain>
    </source>
</reference>
<feature type="transmembrane region" description="Helical" evidence="6">
    <location>
        <begin position="21"/>
        <end position="45"/>
    </location>
</feature>
<dbReference type="PIRSF" id="PIRSF035875">
    <property type="entry name" value="RNase_BN"/>
    <property type="match status" value="1"/>
</dbReference>
<feature type="transmembrane region" description="Helical" evidence="6">
    <location>
        <begin position="168"/>
        <end position="191"/>
    </location>
</feature>
<keyword evidence="5 6" id="KW-0472">Membrane</keyword>
<dbReference type="AlphaFoldDB" id="A0A4R2B889"/>
<dbReference type="PANTHER" id="PTHR30213">
    <property type="entry name" value="INNER MEMBRANE PROTEIN YHJD"/>
    <property type="match status" value="1"/>
</dbReference>
<keyword evidence="4 6" id="KW-1133">Transmembrane helix</keyword>
<keyword evidence="3 6" id="KW-0812">Transmembrane</keyword>
<evidence type="ECO:0000256" key="2">
    <source>
        <dbReference type="ARBA" id="ARBA00022475"/>
    </source>
</evidence>
<organism evidence="7 8">
    <name type="scientific">Mesobacillus foraminis</name>
    <dbReference type="NCBI Taxonomy" id="279826"/>
    <lineage>
        <taxon>Bacteria</taxon>
        <taxon>Bacillati</taxon>
        <taxon>Bacillota</taxon>
        <taxon>Bacilli</taxon>
        <taxon>Bacillales</taxon>
        <taxon>Bacillaceae</taxon>
        <taxon>Mesobacillus</taxon>
    </lineage>
</organism>
<keyword evidence="2" id="KW-1003">Cell membrane</keyword>
<gene>
    <name evidence="7" type="ORF">EV146_111121</name>
</gene>
<evidence type="ECO:0000256" key="5">
    <source>
        <dbReference type="ARBA" id="ARBA00023136"/>
    </source>
</evidence>
<comment type="subcellular location">
    <subcellularLocation>
        <location evidence="1">Cell membrane</location>
        <topology evidence="1">Multi-pass membrane protein</topology>
    </subcellularLocation>
</comment>
<evidence type="ECO:0000256" key="1">
    <source>
        <dbReference type="ARBA" id="ARBA00004651"/>
    </source>
</evidence>
<evidence type="ECO:0000313" key="8">
    <source>
        <dbReference type="Proteomes" id="UP000295689"/>
    </source>
</evidence>